<feature type="transmembrane region" description="Helical" evidence="1">
    <location>
        <begin position="141"/>
        <end position="168"/>
    </location>
</feature>
<dbReference type="EMBL" id="QPMM01000015">
    <property type="protein sequence ID" value="RFS19172.1"/>
    <property type="molecule type" value="Genomic_DNA"/>
</dbReference>
<accession>A0A3E1Y3F0</accession>
<reference evidence="2 3" key="1">
    <citation type="submission" date="2018-07" db="EMBL/GenBank/DDBJ databases">
        <title>Chitinophaga K2CV101002-2 sp. nov., isolated from a monsoon evergreen broad-leaved forest soil.</title>
        <authorList>
            <person name="Lv Y."/>
        </authorList>
    </citation>
    <scope>NUCLEOTIDE SEQUENCE [LARGE SCALE GENOMIC DNA]</scope>
    <source>
        <strain evidence="2 3">GDMCC 1.1288</strain>
    </source>
</reference>
<name>A0A3E1Y3F0_9BACT</name>
<gene>
    <name evidence="2" type="ORF">DVR12_24695</name>
</gene>
<protein>
    <submittedName>
        <fullName evidence="2">DoxX family protein</fullName>
    </submittedName>
</protein>
<keyword evidence="1" id="KW-0472">Membrane</keyword>
<feature type="transmembrane region" description="Helical" evidence="1">
    <location>
        <begin position="175"/>
        <end position="194"/>
    </location>
</feature>
<feature type="transmembrane region" description="Helical" evidence="1">
    <location>
        <begin position="200"/>
        <end position="221"/>
    </location>
</feature>
<feature type="transmembrane region" description="Helical" evidence="1">
    <location>
        <begin position="7"/>
        <end position="28"/>
    </location>
</feature>
<evidence type="ECO:0000256" key="1">
    <source>
        <dbReference type="SAM" id="Phobius"/>
    </source>
</evidence>
<keyword evidence="1" id="KW-1133">Transmembrane helix</keyword>
<evidence type="ECO:0000313" key="3">
    <source>
        <dbReference type="Proteomes" id="UP000260644"/>
    </source>
</evidence>
<dbReference type="AlphaFoldDB" id="A0A3E1Y3F0"/>
<feature type="transmembrane region" description="Helical" evidence="1">
    <location>
        <begin position="64"/>
        <end position="81"/>
    </location>
</feature>
<keyword evidence="3" id="KW-1185">Reference proteome</keyword>
<feature type="transmembrane region" description="Helical" evidence="1">
    <location>
        <begin position="102"/>
        <end position="121"/>
    </location>
</feature>
<sequence length="435" mass="50087">MSNNQKILFKVVFVYFLLQALPLDWKFYQTLFSINLLHLQYEDIFNLANYTTRFSKGPATFEDWGILFLISILIVGIWTFTKRTIIHDYDKAFYWLRTILRYRVALALLTYGFLKFFVLQSPYPSISSLNTPYGEFNRWKLFSLSLGIVPSYELFLGLVEIILAGLLIYRKTASIAAFIILVYCGNIFVSNVAYEGGEVVYSLLLITYALVIISPDLERIIRLILFQQPAKASTFKPVYNRRILRIVLKGVFVLFFVLIYGVKTGISAKSDPYQYPTVKGLKDAAGLYNVSTFIRNGDTLSYSLSDTVRWRNVVFEEWNTISILTNLPAPINTNNEHLVTTNSQQRLYETEGTNGRHYYTYKNDEAEESLHLVNRLPGLQSDKFTLHYFRPDSSTIILNGVSPANDTIQVVLTKLNKAYLLEEARGKSRNRKLKL</sequence>
<evidence type="ECO:0000313" key="2">
    <source>
        <dbReference type="EMBL" id="RFS19172.1"/>
    </source>
</evidence>
<keyword evidence="1" id="KW-0812">Transmembrane</keyword>
<dbReference type="RefSeq" id="WP_116978487.1">
    <property type="nucleotide sequence ID" value="NZ_QPMM01000015.1"/>
</dbReference>
<organism evidence="2 3">
    <name type="scientific">Chitinophaga silvatica</name>
    <dbReference type="NCBI Taxonomy" id="2282649"/>
    <lineage>
        <taxon>Bacteria</taxon>
        <taxon>Pseudomonadati</taxon>
        <taxon>Bacteroidota</taxon>
        <taxon>Chitinophagia</taxon>
        <taxon>Chitinophagales</taxon>
        <taxon>Chitinophagaceae</taxon>
        <taxon>Chitinophaga</taxon>
    </lineage>
</organism>
<feature type="transmembrane region" description="Helical" evidence="1">
    <location>
        <begin position="242"/>
        <end position="262"/>
    </location>
</feature>
<comment type="caution">
    <text evidence="2">The sequence shown here is derived from an EMBL/GenBank/DDBJ whole genome shotgun (WGS) entry which is preliminary data.</text>
</comment>
<proteinExistence type="predicted"/>
<dbReference type="Proteomes" id="UP000260644">
    <property type="component" value="Unassembled WGS sequence"/>
</dbReference>
<dbReference type="OrthoDB" id="102112at2"/>